<dbReference type="OrthoDB" id="9790442at2"/>
<evidence type="ECO:0000259" key="10">
    <source>
        <dbReference type="PROSITE" id="PS50110"/>
    </source>
</evidence>
<name>A0A4U8Q2U6_9FIRM</name>
<evidence type="ECO:0000256" key="2">
    <source>
        <dbReference type="ARBA" id="ARBA00022553"/>
    </source>
</evidence>
<accession>A0A4U8Q2U6</accession>
<dbReference type="EMBL" id="QGQD01000078">
    <property type="protein sequence ID" value="TLC99040.1"/>
    <property type="molecule type" value="Genomic_DNA"/>
</dbReference>
<dbReference type="AlphaFoldDB" id="A0A4U8Q2U6"/>
<keyword evidence="6" id="KW-0804">Transcription</keyword>
<dbReference type="GO" id="GO:0006355">
    <property type="term" value="P:regulation of DNA-templated transcription"/>
    <property type="evidence" value="ECO:0007669"/>
    <property type="project" value="InterPro"/>
</dbReference>
<evidence type="ECO:0000259" key="11">
    <source>
        <dbReference type="PROSITE" id="PS51755"/>
    </source>
</evidence>
<dbReference type="Gene3D" id="1.10.10.10">
    <property type="entry name" value="Winged helix-like DNA-binding domain superfamily/Winged helix DNA-binding domain"/>
    <property type="match status" value="1"/>
</dbReference>
<dbReference type="STRING" id="180332.GCA_000797495_05727"/>
<keyword evidence="2 8" id="KW-0597">Phosphoprotein</keyword>
<dbReference type="GO" id="GO:0005829">
    <property type="term" value="C:cytosol"/>
    <property type="evidence" value="ECO:0007669"/>
    <property type="project" value="TreeGrafter"/>
</dbReference>
<keyword evidence="5 9" id="KW-0238">DNA-binding</keyword>
<dbReference type="CDD" id="cd17574">
    <property type="entry name" value="REC_OmpR"/>
    <property type="match status" value="1"/>
</dbReference>
<dbReference type="Gene3D" id="3.40.50.2300">
    <property type="match status" value="1"/>
</dbReference>
<gene>
    <name evidence="12" type="primary">srrA_6</name>
    <name evidence="12" type="ORF">DSM106044_04186</name>
</gene>
<dbReference type="PROSITE" id="PS51755">
    <property type="entry name" value="OMPR_PHOB"/>
    <property type="match status" value="1"/>
</dbReference>
<dbReference type="SUPFAM" id="SSF52172">
    <property type="entry name" value="CheY-like"/>
    <property type="match status" value="1"/>
</dbReference>
<protein>
    <recommendedName>
        <fullName evidence="1">Stage 0 sporulation protein A homolog</fullName>
    </recommendedName>
</protein>
<dbReference type="PROSITE" id="PS50110">
    <property type="entry name" value="RESPONSE_REGULATORY"/>
    <property type="match status" value="1"/>
</dbReference>
<evidence type="ECO:0000313" key="12">
    <source>
        <dbReference type="EMBL" id="TLC99040.1"/>
    </source>
</evidence>
<evidence type="ECO:0000313" key="13">
    <source>
        <dbReference type="Proteomes" id="UP000306509"/>
    </source>
</evidence>
<dbReference type="Pfam" id="PF00072">
    <property type="entry name" value="Response_reg"/>
    <property type="match status" value="1"/>
</dbReference>
<keyword evidence="3" id="KW-0902">Two-component regulatory system</keyword>
<dbReference type="PANTHER" id="PTHR48111:SF22">
    <property type="entry name" value="REGULATOR OF RPOS"/>
    <property type="match status" value="1"/>
</dbReference>
<sequence>MRKNRILVVEDELKLARTLSDFLNINGYEVIVAYDGQQAVELFYQNMHKLDLVLLDIMLPHLNGFEVLGEIRQKSEVPVILLTAKNAITDQLNGFNKGADDYITKPYTLAIIKAHVEAVLKRAGKLKDVLFAGELKIEIASQKVYLKEEFLETTPKEFELLVYFLENENVVLSREAILNSVWGYDYNGDTRTVDTIVKQLRKKLTDQCPYIKSVYGVGYLFGVGEHD</sequence>
<organism evidence="12 13">
    <name type="scientific">Robinsoniella peoriensis</name>
    <dbReference type="NCBI Taxonomy" id="180332"/>
    <lineage>
        <taxon>Bacteria</taxon>
        <taxon>Bacillati</taxon>
        <taxon>Bacillota</taxon>
        <taxon>Clostridia</taxon>
        <taxon>Lachnospirales</taxon>
        <taxon>Lachnospiraceae</taxon>
        <taxon>Robinsoniella</taxon>
    </lineage>
</organism>
<feature type="modified residue" description="4-aspartylphosphate" evidence="8">
    <location>
        <position position="56"/>
    </location>
</feature>
<feature type="DNA-binding region" description="OmpR/PhoB-type" evidence="9">
    <location>
        <begin position="127"/>
        <end position="223"/>
    </location>
</feature>
<comment type="caution">
    <text evidence="12">The sequence shown here is derived from an EMBL/GenBank/DDBJ whole genome shotgun (WGS) entry which is preliminary data.</text>
</comment>
<dbReference type="SMART" id="SM00862">
    <property type="entry name" value="Trans_reg_C"/>
    <property type="match status" value="1"/>
</dbReference>
<keyword evidence="4" id="KW-0805">Transcription regulation</keyword>
<evidence type="ECO:0000256" key="9">
    <source>
        <dbReference type="PROSITE-ProRule" id="PRU01091"/>
    </source>
</evidence>
<dbReference type="Proteomes" id="UP000306509">
    <property type="component" value="Unassembled WGS sequence"/>
</dbReference>
<dbReference type="GO" id="GO:0000976">
    <property type="term" value="F:transcription cis-regulatory region binding"/>
    <property type="evidence" value="ECO:0007669"/>
    <property type="project" value="TreeGrafter"/>
</dbReference>
<dbReference type="InterPro" id="IPR001867">
    <property type="entry name" value="OmpR/PhoB-type_DNA-bd"/>
</dbReference>
<feature type="domain" description="Response regulatory" evidence="10">
    <location>
        <begin position="5"/>
        <end position="120"/>
    </location>
</feature>
<reference evidence="12 13" key="1">
    <citation type="journal article" date="2019" name="Anaerobe">
        <title>Detection of Robinsoniella peoriensis in multiple bone samples of a trauma patient.</title>
        <authorList>
            <person name="Schrottner P."/>
            <person name="Hartwich K."/>
            <person name="Bunk B."/>
            <person name="Schober I."/>
            <person name="Helbig S."/>
            <person name="Rudolph W.W."/>
            <person name="Gunzer F."/>
        </authorList>
    </citation>
    <scope>NUCLEOTIDE SEQUENCE [LARGE SCALE GENOMIC DNA]</scope>
    <source>
        <strain evidence="12 13">DSM 106044</strain>
    </source>
</reference>
<dbReference type="PANTHER" id="PTHR48111">
    <property type="entry name" value="REGULATOR OF RPOS"/>
    <property type="match status" value="1"/>
</dbReference>
<proteinExistence type="predicted"/>
<dbReference type="InterPro" id="IPR039420">
    <property type="entry name" value="WalR-like"/>
</dbReference>
<dbReference type="InterPro" id="IPR001789">
    <property type="entry name" value="Sig_transdc_resp-reg_receiver"/>
</dbReference>
<evidence type="ECO:0000256" key="1">
    <source>
        <dbReference type="ARBA" id="ARBA00018672"/>
    </source>
</evidence>
<dbReference type="RefSeq" id="WP_027295040.1">
    <property type="nucleotide sequence ID" value="NZ_CABMJZ010000140.1"/>
</dbReference>
<dbReference type="GO" id="GO:0032993">
    <property type="term" value="C:protein-DNA complex"/>
    <property type="evidence" value="ECO:0007669"/>
    <property type="project" value="TreeGrafter"/>
</dbReference>
<evidence type="ECO:0000256" key="5">
    <source>
        <dbReference type="ARBA" id="ARBA00023125"/>
    </source>
</evidence>
<dbReference type="Pfam" id="PF00486">
    <property type="entry name" value="Trans_reg_C"/>
    <property type="match status" value="1"/>
</dbReference>
<dbReference type="InterPro" id="IPR036388">
    <property type="entry name" value="WH-like_DNA-bd_sf"/>
</dbReference>
<dbReference type="CDD" id="cd00383">
    <property type="entry name" value="trans_reg_C"/>
    <property type="match status" value="1"/>
</dbReference>
<evidence type="ECO:0000256" key="7">
    <source>
        <dbReference type="ARBA" id="ARBA00024867"/>
    </source>
</evidence>
<dbReference type="SMART" id="SM00448">
    <property type="entry name" value="REC"/>
    <property type="match status" value="1"/>
</dbReference>
<dbReference type="GO" id="GO:0000156">
    <property type="term" value="F:phosphorelay response regulator activity"/>
    <property type="evidence" value="ECO:0007669"/>
    <property type="project" value="TreeGrafter"/>
</dbReference>
<feature type="domain" description="OmpR/PhoB-type" evidence="11">
    <location>
        <begin position="127"/>
        <end position="223"/>
    </location>
</feature>
<dbReference type="FunFam" id="3.40.50.2300:FF:000001">
    <property type="entry name" value="DNA-binding response regulator PhoB"/>
    <property type="match status" value="1"/>
</dbReference>
<comment type="function">
    <text evidence="7">May play the central regulatory role in sporulation. It may be an element of the effector pathway responsible for the activation of sporulation genes in response to nutritional stress. Spo0A may act in concert with spo0H (a sigma factor) to control the expression of some genes that are critical to the sporulation process.</text>
</comment>
<evidence type="ECO:0000256" key="3">
    <source>
        <dbReference type="ARBA" id="ARBA00023012"/>
    </source>
</evidence>
<evidence type="ECO:0000256" key="8">
    <source>
        <dbReference type="PROSITE-ProRule" id="PRU00169"/>
    </source>
</evidence>
<dbReference type="InterPro" id="IPR011006">
    <property type="entry name" value="CheY-like_superfamily"/>
</dbReference>
<evidence type="ECO:0000256" key="4">
    <source>
        <dbReference type="ARBA" id="ARBA00023015"/>
    </source>
</evidence>
<evidence type="ECO:0000256" key="6">
    <source>
        <dbReference type="ARBA" id="ARBA00023163"/>
    </source>
</evidence>
<keyword evidence="13" id="KW-1185">Reference proteome</keyword>